<accession>A0A143WN70</accession>
<dbReference type="PRINTS" id="PR00099">
    <property type="entry name" value="CPSGATASE"/>
</dbReference>
<dbReference type="PANTHER" id="PTHR43418:SF4">
    <property type="entry name" value="MULTIFUNCTIONAL TRYPTOPHAN BIOSYNTHESIS PROTEIN"/>
    <property type="match status" value="1"/>
</dbReference>
<dbReference type="InterPro" id="IPR017926">
    <property type="entry name" value="GATASE"/>
</dbReference>
<dbReference type="CDD" id="cd01743">
    <property type="entry name" value="GATase1_Anthranilate_Synthase"/>
    <property type="match status" value="1"/>
</dbReference>
<evidence type="ECO:0000313" key="4">
    <source>
        <dbReference type="Proteomes" id="UP000075244"/>
    </source>
</evidence>
<dbReference type="InterPro" id="IPR050472">
    <property type="entry name" value="Anth_synth/Amidotransfase"/>
</dbReference>
<dbReference type="EMBL" id="LN998830">
    <property type="protein sequence ID" value="CUX76512.1"/>
    <property type="molecule type" value="Genomic_DNA"/>
</dbReference>
<gene>
    <name evidence="3" type="primary">trpG</name>
    <name evidence="3" type="ORF">PLON_TP00092</name>
</gene>
<dbReference type="Gene3D" id="3.40.50.880">
    <property type="match status" value="1"/>
</dbReference>
<keyword evidence="4" id="KW-1185">Reference proteome</keyword>
<dbReference type="Proteomes" id="UP000075244">
    <property type="component" value="Chromosome I"/>
</dbReference>
<feature type="domain" description="Glutamine amidotransferase" evidence="2">
    <location>
        <begin position="15"/>
        <end position="159"/>
    </location>
</feature>
<protein>
    <submittedName>
        <fullName evidence="3">Aminodeoxychorismate/anthranilate synthase component 2</fullName>
        <ecNumber evidence="3">2.6.1.85</ecNumber>
    </submittedName>
</protein>
<dbReference type="GO" id="GO:0004049">
    <property type="term" value="F:anthranilate synthase activity"/>
    <property type="evidence" value="ECO:0007669"/>
    <property type="project" value="TreeGrafter"/>
</dbReference>
<dbReference type="PANTHER" id="PTHR43418">
    <property type="entry name" value="MULTIFUNCTIONAL TRYPTOPHAN BIOSYNTHESIS PROTEIN-RELATED"/>
    <property type="match status" value="1"/>
</dbReference>
<keyword evidence="3" id="KW-0808">Transferase</keyword>
<dbReference type="Pfam" id="PF00117">
    <property type="entry name" value="GATase"/>
    <property type="match status" value="1"/>
</dbReference>
<dbReference type="GO" id="GO:0005829">
    <property type="term" value="C:cytosol"/>
    <property type="evidence" value="ECO:0007669"/>
    <property type="project" value="TreeGrafter"/>
</dbReference>
<evidence type="ECO:0000313" key="3">
    <source>
        <dbReference type="EMBL" id="CUX76512.1"/>
    </source>
</evidence>
<proteinExistence type="predicted"/>
<evidence type="ECO:0000256" key="1">
    <source>
        <dbReference type="ARBA" id="ARBA00022962"/>
    </source>
</evidence>
<keyword evidence="3" id="KW-0032">Aminotransferase</keyword>
<dbReference type="PRINTS" id="PR00097">
    <property type="entry name" value="ANTSNTHASEII"/>
</dbReference>
<dbReference type="InterPro" id="IPR006221">
    <property type="entry name" value="TrpG/PapA_dom"/>
</dbReference>
<dbReference type="AlphaFoldDB" id="A0A143WN70"/>
<name>A0A143WN70_TREPR</name>
<dbReference type="PRINTS" id="PR00096">
    <property type="entry name" value="GATASE"/>
</dbReference>
<evidence type="ECO:0000259" key="2">
    <source>
        <dbReference type="Pfam" id="PF00117"/>
    </source>
</evidence>
<dbReference type="GO" id="GO:0046820">
    <property type="term" value="F:4-amino-4-deoxychorismate synthase activity"/>
    <property type="evidence" value="ECO:0007669"/>
    <property type="project" value="UniProtKB-EC"/>
</dbReference>
<dbReference type="InterPro" id="IPR029062">
    <property type="entry name" value="Class_I_gatase-like"/>
</dbReference>
<dbReference type="PROSITE" id="PS51273">
    <property type="entry name" value="GATASE_TYPE_1"/>
    <property type="match status" value="1"/>
</dbReference>
<organism evidence="3 4">
    <name type="scientific">Tremblaya princeps</name>
    <dbReference type="NCBI Taxonomy" id="189385"/>
    <lineage>
        <taxon>Bacteria</taxon>
        <taxon>Pseudomonadati</taxon>
        <taxon>Pseudomonadota</taxon>
        <taxon>Betaproteobacteria</taxon>
        <taxon>Candidatus Tremblayella</taxon>
    </lineage>
</organism>
<dbReference type="GO" id="GO:0000162">
    <property type="term" value="P:L-tryptophan biosynthetic process"/>
    <property type="evidence" value="ECO:0007669"/>
    <property type="project" value="TreeGrafter"/>
</dbReference>
<reference evidence="4" key="1">
    <citation type="submission" date="2016-01" db="EMBL/GenBank/DDBJ databases">
        <authorList>
            <person name="Husnik F."/>
        </authorList>
    </citation>
    <scope>NUCLEOTIDE SEQUENCE [LARGE SCALE GENOMIC DNA]</scope>
</reference>
<dbReference type="SUPFAM" id="SSF52317">
    <property type="entry name" value="Class I glutamine amidotransferase-like"/>
    <property type="match status" value="1"/>
</dbReference>
<sequence length="166" mass="17744">MITVGLSEATQDRVLALHPGLVCMSPGPGSPGDYDHLGRLFASLHGVVPLMGVCLGHQVVCSVLGGRVSTARYSVHGRPCSVFHDGAGLLYGVPQGFMVARYNSLTVRRYPAHGMRVCAWSACGEVMAVRHASLPTQCVQFHPESEFTQYRGAIFANMVSQALVST</sequence>
<dbReference type="EC" id="2.6.1.85" evidence="3"/>
<dbReference type="PATRIC" id="fig|189385.5.peg.118"/>
<keyword evidence="1" id="KW-0315">Glutamine amidotransferase</keyword>